<dbReference type="Gene3D" id="3.20.20.70">
    <property type="entry name" value="Aldolase class I"/>
    <property type="match status" value="1"/>
</dbReference>
<dbReference type="PANTHER" id="PTHR35803">
    <property type="entry name" value="GLUCAN 1,4-ALPHA-GLUCOSIDASE SUSB-RELATED"/>
    <property type="match status" value="1"/>
</dbReference>
<accession>A0A2H3NMY7</accession>
<evidence type="ECO:0000259" key="2">
    <source>
        <dbReference type="Pfam" id="PF10566"/>
    </source>
</evidence>
<dbReference type="InterPro" id="IPR014718">
    <property type="entry name" value="GH-type_carb-bd"/>
</dbReference>
<dbReference type="AlphaFoldDB" id="A0A2H3NMY7"/>
<protein>
    <submittedName>
        <fullName evidence="5">Alpha-glucosidase</fullName>
    </submittedName>
</protein>
<gene>
    <name evidence="5" type="ORF">CRI93_05890</name>
</gene>
<dbReference type="PANTHER" id="PTHR35803:SF1">
    <property type="entry name" value="GLUCAN 1,4-ALPHA-GLUCOSIDASE SUSB"/>
    <property type="match status" value="1"/>
</dbReference>
<keyword evidence="1" id="KW-0732">Signal</keyword>
<evidence type="ECO:0000313" key="6">
    <source>
        <dbReference type="Proteomes" id="UP000221024"/>
    </source>
</evidence>
<feature type="domain" description="Glycosyl-hydrolase 97 catalytic" evidence="2">
    <location>
        <begin position="304"/>
        <end position="490"/>
    </location>
</feature>
<dbReference type="GO" id="GO:0030246">
    <property type="term" value="F:carbohydrate binding"/>
    <property type="evidence" value="ECO:0007669"/>
    <property type="project" value="InterPro"/>
</dbReference>
<name>A0A2H3NMY7_9BACT</name>
<dbReference type="InterPro" id="IPR019563">
    <property type="entry name" value="GH97_catalytic"/>
</dbReference>
<dbReference type="InterPro" id="IPR013785">
    <property type="entry name" value="Aldolase_TIM"/>
</dbReference>
<dbReference type="Pfam" id="PF10566">
    <property type="entry name" value="Glyco_hydro_97"/>
    <property type="match status" value="1"/>
</dbReference>
<feature type="signal peptide" evidence="1">
    <location>
        <begin position="1"/>
        <end position="25"/>
    </location>
</feature>
<dbReference type="InterPro" id="IPR052720">
    <property type="entry name" value="Glycosyl_hydrolase_97"/>
</dbReference>
<dbReference type="Gene3D" id="2.70.98.10">
    <property type="match status" value="1"/>
</dbReference>
<proteinExistence type="predicted"/>
<keyword evidence="6" id="KW-1185">Reference proteome</keyword>
<evidence type="ECO:0000259" key="3">
    <source>
        <dbReference type="Pfam" id="PF14508"/>
    </source>
</evidence>
<evidence type="ECO:0000313" key="5">
    <source>
        <dbReference type="EMBL" id="PEN07974.1"/>
    </source>
</evidence>
<dbReference type="Pfam" id="PF14509">
    <property type="entry name" value="GH97_C"/>
    <property type="match status" value="1"/>
</dbReference>
<dbReference type="EMBL" id="PDEP01000004">
    <property type="protein sequence ID" value="PEN07974.1"/>
    <property type="molecule type" value="Genomic_DNA"/>
</dbReference>
<evidence type="ECO:0000259" key="4">
    <source>
        <dbReference type="Pfam" id="PF14509"/>
    </source>
</evidence>
<organism evidence="5 6">
    <name type="scientific">Longimonas halophila</name>
    <dbReference type="NCBI Taxonomy" id="1469170"/>
    <lineage>
        <taxon>Bacteria</taxon>
        <taxon>Pseudomonadati</taxon>
        <taxon>Rhodothermota</taxon>
        <taxon>Rhodothermia</taxon>
        <taxon>Rhodothermales</taxon>
        <taxon>Salisaetaceae</taxon>
        <taxon>Longimonas</taxon>
    </lineage>
</organism>
<dbReference type="InterPro" id="IPR029486">
    <property type="entry name" value="GH97_N"/>
</dbReference>
<comment type="caution">
    <text evidence="5">The sequence shown here is derived from an EMBL/GenBank/DDBJ whole genome shotgun (WGS) entry which is preliminary data.</text>
</comment>
<feature type="domain" description="Glycosyl-hydrolase 97 N-terminal" evidence="3">
    <location>
        <begin position="39"/>
        <end position="286"/>
    </location>
</feature>
<dbReference type="OrthoDB" id="57532at2"/>
<feature type="domain" description="Glycosyl-hydrolase 97 C-terminal oligomerisation" evidence="4">
    <location>
        <begin position="587"/>
        <end position="687"/>
    </location>
</feature>
<dbReference type="Proteomes" id="UP000221024">
    <property type="component" value="Unassembled WGS sequence"/>
</dbReference>
<feature type="chain" id="PRO_5013910837" evidence="1">
    <location>
        <begin position="26"/>
        <end position="699"/>
    </location>
</feature>
<dbReference type="InterPro" id="IPR029483">
    <property type="entry name" value="GH97_C"/>
</dbReference>
<reference evidence="5 6" key="1">
    <citation type="submission" date="2017-10" db="EMBL/GenBank/DDBJ databases">
        <title>Draft genome of Longimonas halophila.</title>
        <authorList>
            <person name="Goh K.M."/>
            <person name="Shamsir M.S."/>
            <person name="Lim S.W."/>
        </authorList>
    </citation>
    <scope>NUCLEOTIDE SEQUENCE [LARGE SCALE GENOMIC DNA]</scope>
    <source>
        <strain evidence="5 6">KCTC 42399</strain>
    </source>
</reference>
<evidence type="ECO:0000256" key="1">
    <source>
        <dbReference type="SAM" id="SignalP"/>
    </source>
</evidence>
<dbReference type="Pfam" id="PF14508">
    <property type="entry name" value="GH97_N"/>
    <property type="match status" value="1"/>
</dbReference>
<sequence>MLPRPLLCALLFASTVLLCAMPAAAQPADDAPASERPAVASPSAINTVQVEIDGGVPMYRIARLGEPVVEPSPLGFLLEDAPDLDGPFAITAVDTSSFDNTWEQVWGEKRFIRNHYNELRITLTEQEAPGRDLVVTFRVYDDGVGFRYEFPEQEGMEQFRIADELTEFRLTGDHESWYIDAYQWNRFEYYFENTPLSEADTVHTPLTMRTDDDLYISMHEAALVDFSTMTLERTDSTTLKSNLMPWGEGDRVRVQDTRVSPWRTLQLADAPGDLITSYLILNLNEPNKIEDTSWIKPAKYNGIWWEMHLDKSTWSPGEDLGATTENAKRYIDFAAEHGLEHTLVEGWNVGWDEEWYDSGKVFSFTESVDAFDLEEVAQYARDNDVRLMGHHETSAGVLHYEEQMEDAFQLYEDLGVRAVKMGYVGHDTEIERPGEDGETQYEWHHGQFMVNHHQEVTELAAEHQIMLNVHEGVKDTGLRRTYPNLMTREVAMGREYDAWGGAGGHPPEYTARLPFTRSLAGPFDYTPGMVDLHFDEHKPDNRIKSTLAKEMALYITIYSPLHMLADLPENYEERPEALQFMTQVPTDWHDTEVLNASIGNYITMARQDRNSDDWYLGSITDETGRVLSAPLSFLDAETRYVAEIYRDGTDAHWEDAPYDMVTEERLVDNTTDLTLRLAAGGGQVIRFRPATEEDVARLE</sequence>